<dbReference type="EMBL" id="JAPKNK010000004">
    <property type="protein sequence ID" value="MCX5570113.1"/>
    <property type="molecule type" value="Genomic_DNA"/>
</dbReference>
<keyword evidence="3" id="KW-0804">Transcription</keyword>
<evidence type="ECO:0000256" key="2">
    <source>
        <dbReference type="ARBA" id="ARBA00023125"/>
    </source>
</evidence>
<dbReference type="CDD" id="cd07377">
    <property type="entry name" value="WHTH_GntR"/>
    <property type="match status" value="1"/>
</dbReference>
<dbReference type="PROSITE" id="PS50949">
    <property type="entry name" value="HTH_GNTR"/>
    <property type="match status" value="1"/>
</dbReference>
<dbReference type="InterPro" id="IPR000524">
    <property type="entry name" value="Tscrpt_reg_HTH_GntR"/>
</dbReference>
<dbReference type="InterPro" id="IPR008920">
    <property type="entry name" value="TF_FadR/GntR_C"/>
</dbReference>
<keyword evidence="2" id="KW-0238">DNA-binding</keyword>
<protein>
    <submittedName>
        <fullName evidence="5">FadR/GntR family transcriptional regulator</fullName>
    </submittedName>
</protein>
<evidence type="ECO:0000259" key="4">
    <source>
        <dbReference type="PROSITE" id="PS50949"/>
    </source>
</evidence>
<dbReference type="InterPro" id="IPR036390">
    <property type="entry name" value="WH_DNA-bd_sf"/>
</dbReference>
<accession>A0A9X3E2Y9</accession>
<dbReference type="Gene3D" id="1.20.120.530">
    <property type="entry name" value="GntR ligand-binding domain-like"/>
    <property type="match status" value="1"/>
</dbReference>
<dbReference type="GO" id="GO:0003700">
    <property type="term" value="F:DNA-binding transcription factor activity"/>
    <property type="evidence" value="ECO:0007669"/>
    <property type="project" value="InterPro"/>
</dbReference>
<keyword evidence="6" id="KW-1185">Reference proteome</keyword>
<dbReference type="PANTHER" id="PTHR43537">
    <property type="entry name" value="TRANSCRIPTIONAL REGULATOR, GNTR FAMILY"/>
    <property type="match status" value="1"/>
</dbReference>
<dbReference type="RefSeq" id="WP_266339071.1">
    <property type="nucleotide sequence ID" value="NZ_JAPKNK010000004.1"/>
</dbReference>
<comment type="caution">
    <text evidence="5">The sequence shown here is derived from an EMBL/GenBank/DDBJ whole genome shotgun (WGS) entry which is preliminary data.</text>
</comment>
<evidence type="ECO:0000256" key="3">
    <source>
        <dbReference type="ARBA" id="ARBA00023163"/>
    </source>
</evidence>
<dbReference type="GO" id="GO:0003677">
    <property type="term" value="F:DNA binding"/>
    <property type="evidence" value="ECO:0007669"/>
    <property type="project" value="UniProtKB-KW"/>
</dbReference>
<dbReference type="SMART" id="SM00895">
    <property type="entry name" value="FCD"/>
    <property type="match status" value="1"/>
</dbReference>
<evidence type="ECO:0000256" key="1">
    <source>
        <dbReference type="ARBA" id="ARBA00023015"/>
    </source>
</evidence>
<dbReference type="InterPro" id="IPR011711">
    <property type="entry name" value="GntR_C"/>
</dbReference>
<dbReference type="Pfam" id="PF00392">
    <property type="entry name" value="GntR"/>
    <property type="match status" value="1"/>
</dbReference>
<dbReference type="PRINTS" id="PR00035">
    <property type="entry name" value="HTHGNTR"/>
</dbReference>
<dbReference type="SMART" id="SM00345">
    <property type="entry name" value="HTH_GNTR"/>
    <property type="match status" value="1"/>
</dbReference>
<evidence type="ECO:0000313" key="5">
    <source>
        <dbReference type="EMBL" id="MCX5570113.1"/>
    </source>
</evidence>
<dbReference type="InterPro" id="IPR036388">
    <property type="entry name" value="WH-like_DNA-bd_sf"/>
</dbReference>
<proteinExistence type="predicted"/>
<dbReference type="SUPFAM" id="SSF46785">
    <property type="entry name" value="Winged helix' DNA-binding domain"/>
    <property type="match status" value="1"/>
</dbReference>
<dbReference type="Proteomes" id="UP001144805">
    <property type="component" value="Unassembled WGS sequence"/>
</dbReference>
<sequence>MAGESVMLERELLPVGTMSAQVANHIGVRIVSGEFLPGTSLPIESELCQTYGVSRTTIREAVKSLAGKRLIEVSPKVGTRVLPFAEWNLLDRDVLAWRLQAQFDQKIVEDIFEMRLCFEPRASFLAARDGTAEDFGKIEHYFHELVAAYEQKLPIKATSESALGFHLAVINASHNGLFVTIGSAVKSALRVSSELLQQHAAQPNEDIALHDAVRTAILARRPSEAADAMTRLLAASRERMLPLTVDAAE</sequence>
<feature type="domain" description="HTH gntR-type" evidence="4">
    <location>
        <begin position="16"/>
        <end position="84"/>
    </location>
</feature>
<dbReference type="SUPFAM" id="SSF48008">
    <property type="entry name" value="GntR ligand-binding domain-like"/>
    <property type="match status" value="1"/>
</dbReference>
<dbReference type="AlphaFoldDB" id="A0A9X3E2Y9"/>
<reference evidence="5" key="1">
    <citation type="submission" date="2022-11" db="EMBL/GenBank/DDBJ databases">
        <title>Biodiversity and phylogenetic relationships of bacteria.</title>
        <authorList>
            <person name="Machado R.A.R."/>
            <person name="Bhat A."/>
            <person name="Loulou A."/>
            <person name="Kallel S."/>
        </authorList>
    </citation>
    <scope>NUCLEOTIDE SEQUENCE</scope>
    <source>
        <strain evidence="5">K-TC2</strain>
    </source>
</reference>
<keyword evidence="1" id="KW-0805">Transcription regulation</keyword>
<organism evidence="5 6">
    <name type="scientific">Kaistia nematophila</name>
    <dbReference type="NCBI Taxonomy" id="2994654"/>
    <lineage>
        <taxon>Bacteria</taxon>
        <taxon>Pseudomonadati</taxon>
        <taxon>Pseudomonadota</taxon>
        <taxon>Alphaproteobacteria</taxon>
        <taxon>Hyphomicrobiales</taxon>
        <taxon>Kaistiaceae</taxon>
        <taxon>Kaistia</taxon>
    </lineage>
</organism>
<dbReference type="Gene3D" id="1.10.10.10">
    <property type="entry name" value="Winged helix-like DNA-binding domain superfamily/Winged helix DNA-binding domain"/>
    <property type="match status" value="1"/>
</dbReference>
<dbReference type="Pfam" id="PF07729">
    <property type="entry name" value="FCD"/>
    <property type="match status" value="1"/>
</dbReference>
<name>A0A9X3E2Y9_9HYPH</name>
<evidence type="ECO:0000313" key="6">
    <source>
        <dbReference type="Proteomes" id="UP001144805"/>
    </source>
</evidence>
<gene>
    <name evidence="5" type="ORF">OSH07_12990</name>
</gene>
<dbReference type="PANTHER" id="PTHR43537:SF44">
    <property type="entry name" value="GNTR FAMILY REGULATORY PROTEIN"/>
    <property type="match status" value="1"/>
</dbReference>